<dbReference type="NCBIfam" id="TIGR00693">
    <property type="entry name" value="thiE"/>
    <property type="match status" value="1"/>
</dbReference>
<evidence type="ECO:0000256" key="1">
    <source>
        <dbReference type="ARBA" id="ARBA00003814"/>
    </source>
</evidence>
<keyword evidence="4 10" id="KW-0479">Metal-binding</keyword>
<comment type="function">
    <text evidence="1 10">Condenses 4-methyl-5-(beta-hydroxyethyl)thiazole monophosphate (THZ-P) and 2-methyl-4-amino-5-hydroxymethyl pyrimidine pyrophosphate (HMP-PP) to form thiamine monophosphate (TMP).</text>
</comment>
<keyword evidence="6 10" id="KW-0784">Thiamine biosynthesis</keyword>
<keyword evidence="15" id="KW-1185">Reference proteome</keyword>
<comment type="catalytic activity">
    <reaction evidence="8 10 11">
        <text>2-(2-carboxy-4-methylthiazol-5-yl)ethyl phosphate + 4-amino-2-methyl-5-(diphosphooxymethyl)pyrimidine + 2 H(+) = thiamine phosphate + CO2 + diphosphate</text>
        <dbReference type="Rhea" id="RHEA:47848"/>
        <dbReference type="ChEBI" id="CHEBI:15378"/>
        <dbReference type="ChEBI" id="CHEBI:16526"/>
        <dbReference type="ChEBI" id="CHEBI:33019"/>
        <dbReference type="ChEBI" id="CHEBI:37575"/>
        <dbReference type="ChEBI" id="CHEBI:57841"/>
        <dbReference type="ChEBI" id="CHEBI:62890"/>
        <dbReference type="EC" id="2.5.1.3"/>
    </reaction>
</comment>
<dbReference type="EC" id="2.5.1.3" evidence="10"/>
<evidence type="ECO:0000259" key="13">
    <source>
        <dbReference type="Pfam" id="PF02581"/>
    </source>
</evidence>
<feature type="binding site" evidence="10">
    <location>
        <position position="188"/>
    </location>
    <ligand>
        <name>2-[(2R,5Z)-2-carboxy-4-methylthiazol-5(2H)-ylidene]ethyl phosphate</name>
        <dbReference type="ChEBI" id="CHEBI:62899"/>
    </ligand>
</feature>
<dbReference type="RefSeq" id="WP_115849087.1">
    <property type="nucleotide sequence ID" value="NZ_QTUC01000001.1"/>
</dbReference>
<organism evidence="14 15">
    <name type="scientific">Thermasporomyces composti</name>
    <dbReference type="NCBI Taxonomy" id="696763"/>
    <lineage>
        <taxon>Bacteria</taxon>
        <taxon>Bacillati</taxon>
        <taxon>Actinomycetota</taxon>
        <taxon>Actinomycetes</taxon>
        <taxon>Propionibacteriales</taxon>
        <taxon>Nocardioidaceae</taxon>
        <taxon>Thermasporomyces</taxon>
    </lineage>
</organism>
<dbReference type="PANTHER" id="PTHR20857">
    <property type="entry name" value="THIAMINE-PHOSPHATE PYROPHOSPHORYLASE"/>
    <property type="match status" value="1"/>
</dbReference>
<dbReference type="GO" id="GO:0009228">
    <property type="term" value="P:thiamine biosynthetic process"/>
    <property type="evidence" value="ECO:0007669"/>
    <property type="project" value="UniProtKB-KW"/>
</dbReference>
<evidence type="ECO:0000256" key="2">
    <source>
        <dbReference type="ARBA" id="ARBA00005165"/>
    </source>
</evidence>
<keyword evidence="5 10" id="KW-0460">Magnesium</keyword>
<dbReference type="EMBL" id="QTUC01000001">
    <property type="protein sequence ID" value="REF35272.1"/>
    <property type="molecule type" value="Genomic_DNA"/>
</dbReference>
<reference evidence="14 15" key="1">
    <citation type="submission" date="2018-08" db="EMBL/GenBank/DDBJ databases">
        <title>Sequencing the genomes of 1000 actinobacteria strains.</title>
        <authorList>
            <person name="Klenk H.-P."/>
        </authorList>
    </citation>
    <scope>NUCLEOTIDE SEQUENCE [LARGE SCALE GENOMIC DNA]</scope>
    <source>
        <strain evidence="14 15">DSM 22891</strain>
    </source>
</reference>
<dbReference type="GO" id="GO:0009229">
    <property type="term" value="P:thiamine diphosphate biosynthetic process"/>
    <property type="evidence" value="ECO:0007669"/>
    <property type="project" value="UniProtKB-UniRule"/>
</dbReference>
<dbReference type="HAMAP" id="MF_00097">
    <property type="entry name" value="TMP_synthase"/>
    <property type="match status" value="1"/>
</dbReference>
<dbReference type="InterPro" id="IPR013785">
    <property type="entry name" value="Aldolase_TIM"/>
</dbReference>
<dbReference type="Pfam" id="PF02581">
    <property type="entry name" value="TMP-TENI"/>
    <property type="match status" value="2"/>
</dbReference>
<evidence type="ECO:0000256" key="10">
    <source>
        <dbReference type="HAMAP-Rule" id="MF_00097"/>
    </source>
</evidence>
<evidence type="ECO:0000313" key="15">
    <source>
        <dbReference type="Proteomes" id="UP000256485"/>
    </source>
</evidence>
<dbReference type="InterPro" id="IPR034291">
    <property type="entry name" value="TMP_synthase"/>
</dbReference>
<feature type="binding site" evidence="10">
    <location>
        <begin position="208"/>
        <end position="209"/>
    </location>
    <ligand>
        <name>2-[(2R,5Z)-2-carboxy-4-methylthiazol-5(2H)-ylidene]ethyl phosphate</name>
        <dbReference type="ChEBI" id="CHEBI:62899"/>
    </ligand>
</feature>
<evidence type="ECO:0000256" key="4">
    <source>
        <dbReference type="ARBA" id="ARBA00022723"/>
    </source>
</evidence>
<protein>
    <recommendedName>
        <fullName evidence="10">Thiamine-phosphate synthase</fullName>
        <shortName evidence="10">TP synthase</shortName>
        <shortName evidence="10">TPS</shortName>
        <ecNumber evidence="10">2.5.1.3</ecNumber>
    </recommendedName>
    <alternativeName>
        <fullName evidence="10">Thiamine-phosphate pyrophosphorylase</fullName>
        <shortName evidence="10">TMP pyrophosphorylase</shortName>
        <shortName evidence="10">TMP-PPase</shortName>
    </alternativeName>
</protein>
<evidence type="ECO:0000256" key="9">
    <source>
        <dbReference type="ARBA" id="ARBA00047883"/>
    </source>
</evidence>
<feature type="binding site" evidence="10">
    <location>
        <position position="73"/>
    </location>
    <ligand>
        <name>Mg(2+)</name>
        <dbReference type="ChEBI" id="CHEBI:18420"/>
    </ligand>
</feature>
<comment type="pathway">
    <text evidence="2 10 12">Cofactor biosynthesis; thiamine diphosphate biosynthesis; thiamine phosphate from 4-amino-2-methyl-5-diphosphomethylpyrimidine and 4-methyl-5-(2-phosphoethyl)-thiazole: step 1/1.</text>
</comment>
<dbReference type="InterPro" id="IPR036206">
    <property type="entry name" value="ThiamineP_synth_sf"/>
</dbReference>
<feature type="binding site" evidence="10">
    <location>
        <position position="92"/>
    </location>
    <ligand>
        <name>Mg(2+)</name>
        <dbReference type="ChEBI" id="CHEBI:18420"/>
    </ligand>
</feature>
<feature type="domain" description="Thiamine phosphate synthase/TenI" evidence="13">
    <location>
        <begin position="143"/>
        <end position="211"/>
    </location>
</feature>
<dbReference type="InterPro" id="IPR022998">
    <property type="entry name" value="ThiamineP_synth_TenI"/>
</dbReference>
<evidence type="ECO:0000256" key="8">
    <source>
        <dbReference type="ARBA" id="ARBA00047851"/>
    </source>
</evidence>
<comment type="cofactor">
    <cofactor evidence="10">
        <name>Mg(2+)</name>
        <dbReference type="ChEBI" id="CHEBI:18420"/>
    </cofactor>
    <text evidence="10">Binds 1 Mg(2+) ion per subunit.</text>
</comment>
<feature type="binding site" evidence="10">
    <location>
        <position position="160"/>
    </location>
    <ligand>
        <name>4-amino-2-methyl-5-(diphosphooxymethyl)pyrimidine</name>
        <dbReference type="ChEBI" id="CHEBI:57841"/>
    </ligand>
</feature>
<feature type="domain" description="Thiamine phosphate synthase/TenI" evidence="13">
    <location>
        <begin position="10"/>
        <end position="120"/>
    </location>
</feature>
<proteinExistence type="inferred from homology"/>
<accession>A0A3D9V0F0</accession>
<comment type="catalytic activity">
    <reaction evidence="9 10 11">
        <text>2-[(2R,5Z)-2-carboxy-4-methylthiazol-5(2H)-ylidene]ethyl phosphate + 4-amino-2-methyl-5-(diphosphooxymethyl)pyrimidine + 2 H(+) = thiamine phosphate + CO2 + diphosphate</text>
        <dbReference type="Rhea" id="RHEA:47844"/>
        <dbReference type="ChEBI" id="CHEBI:15378"/>
        <dbReference type="ChEBI" id="CHEBI:16526"/>
        <dbReference type="ChEBI" id="CHEBI:33019"/>
        <dbReference type="ChEBI" id="CHEBI:37575"/>
        <dbReference type="ChEBI" id="CHEBI:57841"/>
        <dbReference type="ChEBI" id="CHEBI:62899"/>
        <dbReference type="EC" id="2.5.1.3"/>
    </reaction>
</comment>
<evidence type="ECO:0000256" key="7">
    <source>
        <dbReference type="ARBA" id="ARBA00047334"/>
    </source>
</evidence>
<dbReference type="Gene3D" id="3.20.20.70">
    <property type="entry name" value="Aldolase class I"/>
    <property type="match status" value="1"/>
</dbReference>
<sequence length="245" mass="24984">MSAPPLDLSVYLVTDTRLCGARGVVDTVTAAVAGGVTVVQLRDPNASARELVELGLRLREALSGLGIPLLINDRADVARAVGADGVHVGQRDLPAPAAREIVGPDAYVGLSVHDVADLYEDDGGGHDEPHRSGPATLRLRDELAAVDYLGVGPVFAQQTKPDAGTPIGLRGLAEVCAAAPLPCVAIGGIDASSAGAVRAVGAAGVAVVSAICGQPDPMAAARTLRDAFLEGARDESSDRPDHRDQ</sequence>
<gene>
    <name evidence="10" type="primary">thiE</name>
    <name evidence="14" type="ORF">DFJ64_0646</name>
</gene>
<evidence type="ECO:0000256" key="3">
    <source>
        <dbReference type="ARBA" id="ARBA00022679"/>
    </source>
</evidence>
<dbReference type="OrthoDB" id="3243336at2"/>
<dbReference type="PANTHER" id="PTHR20857:SF15">
    <property type="entry name" value="THIAMINE-PHOSPHATE SYNTHASE"/>
    <property type="match status" value="1"/>
</dbReference>
<dbReference type="UniPathway" id="UPA00060">
    <property type="reaction ID" value="UER00141"/>
</dbReference>
<dbReference type="Proteomes" id="UP000256485">
    <property type="component" value="Unassembled WGS sequence"/>
</dbReference>
<comment type="catalytic activity">
    <reaction evidence="7 10 11">
        <text>4-methyl-5-(2-phosphooxyethyl)-thiazole + 4-amino-2-methyl-5-(diphosphooxymethyl)pyrimidine + H(+) = thiamine phosphate + diphosphate</text>
        <dbReference type="Rhea" id="RHEA:22328"/>
        <dbReference type="ChEBI" id="CHEBI:15378"/>
        <dbReference type="ChEBI" id="CHEBI:33019"/>
        <dbReference type="ChEBI" id="CHEBI:37575"/>
        <dbReference type="ChEBI" id="CHEBI:57841"/>
        <dbReference type="ChEBI" id="CHEBI:58296"/>
        <dbReference type="EC" id="2.5.1.3"/>
    </reaction>
</comment>
<dbReference type="CDD" id="cd00564">
    <property type="entry name" value="TMP_TenI"/>
    <property type="match status" value="1"/>
</dbReference>
<comment type="similarity">
    <text evidence="10 11">Belongs to the thiamine-phosphate synthase family.</text>
</comment>
<evidence type="ECO:0000256" key="6">
    <source>
        <dbReference type="ARBA" id="ARBA00022977"/>
    </source>
</evidence>
<dbReference type="GO" id="GO:0005737">
    <property type="term" value="C:cytoplasm"/>
    <property type="evidence" value="ECO:0007669"/>
    <property type="project" value="TreeGrafter"/>
</dbReference>
<feature type="binding site" evidence="10">
    <location>
        <position position="72"/>
    </location>
    <ligand>
        <name>4-amino-2-methyl-5-(diphosphooxymethyl)pyrimidine</name>
        <dbReference type="ChEBI" id="CHEBI:57841"/>
    </ligand>
</feature>
<dbReference type="AlphaFoldDB" id="A0A3D9V0F0"/>
<comment type="caution">
    <text evidence="14">The sequence shown here is derived from an EMBL/GenBank/DDBJ whole genome shotgun (WGS) entry which is preliminary data.</text>
</comment>
<dbReference type="SUPFAM" id="SSF51391">
    <property type="entry name" value="Thiamin phosphate synthase"/>
    <property type="match status" value="1"/>
</dbReference>
<evidence type="ECO:0000256" key="5">
    <source>
        <dbReference type="ARBA" id="ARBA00022842"/>
    </source>
</evidence>
<dbReference type="GO" id="GO:0004789">
    <property type="term" value="F:thiamine-phosphate diphosphorylase activity"/>
    <property type="evidence" value="ECO:0007669"/>
    <property type="project" value="UniProtKB-UniRule"/>
</dbReference>
<name>A0A3D9V0F0_THECX</name>
<keyword evidence="3 10" id="KW-0808">Transferase</keyword>
<evidence type="ECO:0000313" key="14">
    <source>
        <dbReference type="EMBL" id="REF35272.1"/>
    </source>
</evidence>
<feature type="binding site" evidence="10">
    <location>
        <position position="111"/>
    </location>
    <ligand>
        <name>4-amino-2-methyl-5-(diphosphooxymethyl)pyrimidine</name>
        <dbReference type="ChEBI" id="CHEBI:57841"/>
    </ligand>
</feature>
<dbReference type="GO" id="GO:0000287">
    <property type="term" value="F:magnesium ion binding"/>
    <property type="evidence" value="ECO:0007669"/>
    <property type="project" value="UniProtKB-UniRule"/>
</dbReference>
<evidence type="ECO:0000256" key="11">
    <source>
        <dbReference type="RuleBase" id="RU003826"/>
    </source>
</evidence>
<evidence type="ECO:0000256" key="12">
    <source>
        <dbReference type="RuleBase" id="RU004253"/>
    </source>
</evidence>
<comment type="caution">
    <text evidence="10">Lacks conserved residue(s) required for the propagation of feature annotation.</text>
</comment>